<dbReference type="AlphaFoldDB" id="A0A183CTM7"/>
<reference evidence="2" key="3">
    <citation type="submission" date="2016-06" db="UniProtKB">
        <authorList>
            <consortium name="WormBaseParasite"/>
        </authorList>
    </citation>
    <scope>IDENTIFICATION</scope>
</reference>
<protein>
    <submittedName>
        <fullName evidence="2">CCHC-type domain-containing protein</fullName>
    </submittedName>
</protein>
<reference evidence="1" key="1">
    <citation type="submission" date="2013-12" db="EMBL/GenBank/DDBJ databases">
        <authorList>
            <person name="Aslett M."/>
        </authorList>
    </citation>
    <scope>NUCLEOTIDE SEQUENCE [LARGE SCALE GENOMIC DNA]</scope>
    <source>
        <strain evidence="1">Lindley</strain>
    </source>
</reference>
<proteinExistence type="predicted"/>
<sequence>PAQGKSAGFVTREIKDKRRTAGQCIKCGGNHKFEDCKTGWRVDSPQKTFGKAGTIEEVMETPQESGKA</sequence>
<accession>A0A183CTM7</accession>
<dbReference type="WBParaSite" id="GPLIN_001623500">
    <property type="protein sequence ID" value="GPLIN_001623500"/>
    <property type="gene ID" value="GPLIN_001623500"/>
</dbReference>
<evidence type="ECO:0000313" key="2">
    <source>
        <dbReference type="WBParaSite" id="GPLIN_001623500"/>
    </source>
</evidence>
<evidence type="ECO:0000313" key="1">
    <source>
        <dbReference type="Proteomes" id="UP000050741"/>
    </source>
</evidence>
<name>A0A183CTM7_GLOPA</name>
<reference evidence="1" key="2">
    <citation type="submission" date="2014-05" db="EMBL/GenBank/DDBJ databases">
        <title>The genome and life-stage specific transcriptomes of Globodera pallida elucidate key aspects of plant parasitism by a cyst nematode.</title>
        <authorList>
            <person name="Cotton J.A."/>
            <person name="Lilley C.J."/>
            <person name="Jones L.M."/>
            <person name="Kikuchi T."/>
            <person name="Reid A.J."/>
            <person name="Thorpe P."/>
            <person name="Tsai I.J."/>
            <person name="Beasley H."/>
            <person name="Blok V."/>
            <person name="Cock P.J.A."/>
            <person name="Van den Akker S.E."/>
            <person name="Holroyd N."/>
            <person name="Hunt M."/>
            <person name="Mantelin S."/>
            <person name="Naghra H."/>
            <person name="Pain A."/>
            <person name="Palomares-Rius J.E."/>
            <person name="Zarowiecki M."/>
            <person name="Berriman M."/>
            <person name="Jones J.T."/>
            <person name="Urwin P.E."/>
        </authorList>
    </citation>
    <scope>NUCLEOTIDE SEQUENCE [LARGE SCALE GENOMIC DNA]</scope>
    <source>
        <strain evidence="1">Lindley</strain>
    </source>
</reference>
<dbReference type="Proteomes" id="UP000050741">
    <property type="component" value="Unassembled WGS sequence"/>
</dbReference>
<keyword evidence="1" id="KW-1185">Reference proteome</keyword>
<organism evidence="1 2">
    <name type="scientific">Globodera pallida</name>
    <name type="common">Potato cyst nematode worm</name>
    <name type="synonym">Heterodera pallida</name>
    <dbReference type="NCBI Taxonomy" id="36090"/>
    <lineage>
        <taxon>Eukaryota</taxon>
        <taxon>Metazoa</taxon>
        <taxon>Ecdysozoa</taxon>
        <taxon>Nematoda</taxon>
        <taxon>Chromadorea</taxon>
        <taxon>Rhabditida</taxon>
        <taxon>Tylenchina</taxon>
        <taxon>Tylenchomorpha</taxon>
        <taxon>Tylenchoidea</taxon>
        <taxon>Heteroderidae</taxon>
        <taxon>Heteroderinae</taxon>
        <taxon>Globodera</taxon>
    </lineage>
</organism>